<organism evidence="2 3">
    <name type="scientific">Escherichia marmotae</name>
    <dbReference type="NCBI Taxonomy" id="1499973"/>
    <lineage>
        <taxon>Bacteria</taxon>
        <taxon>Pseudomonadati</taxon>
        <taxon>Pseudomonadota</taxon>
        <taxon>Gammaproteobacteria</taxon>
        <taxon>Enterobacterales</taxon>
        <taxon>Enterobacteriaceae</taxon>
        <taxon>Escherichia</taxon>
    </lineage>
</organism>
<dbReference type="AlphaFoldDB" id="A0A7W3APR2"/>
<proteinExistence type="predicted"/>
<evidence type="ECO:0000313" key="2">
    <source>
        <dbReference type="EMBL" id="MBA7901190.1"/>
    </source>
</evidence>
<sequence length="308" mass="33946">MKRLMLFLPLVLMNLFSANYGVASGNGVSWIPDGLNYMLSPHWSGMPSYCTTSMKPNGYVTFSCRDGGYNRWAHRVDYLALTLDGPLYYVQDGQVKSLDTINVTWTLRSEYSGWTKSGQSTLRADGTEQNMFVIDMGQMIYGVAIEYTLELPPAFTTTGGTGLIGASKKPKYRHHWSWNYVNEKWWVQDVTIEPFTAEEPGLAVTASPSVLSLKKSESASVDVKVTSNVDKMWRDVAGRNTDITVSAVDPSRCPLLLQDTPMGVSGNVVTLQTNDAEDGVQAIATIKAYDNGTPGEYMCNLILTASLK</sequence>
<dbReference type="Proteomes" id="UP000518474">
    <property type="component" value="Unassembled WGS sequence"/>
</dbReference>
<protein>
    <recommendedName>
        <fullName evidence="4">Fimbrial protein</fullName>
    </recommendedName>
</protein>
<dbReference type="EMBL" id="JABXPT010000039">
    <property type="protein sequence ID" value="MBA7901190.1"/>
    <property type="molecule type" value="Genomic_DNA"/>
</dbReference>
<feature type="signal peptide" evidence="1">
    <location>
        <begin position="1"/>
        <end position="23"/>
    </location>
</feature>
<evidence type="ECO:0008006" key="4">
    <source>
        <dbReference type="Google" id="ProtNLM"/>
    </source>
</evidence>
<comment type="caution">
    <text evidence="2">The sequence shown here is derived from an EMBL/GenBank/DDBJ whole genome shotgun (WGS) entry which is preliminary data.</text>
</comment>
<reference evidence="2 3" key="1">
    <citation type="submission" date="2020-06" db="EMBL/GenBank/DDBJ databases">
        <title>REHAB project genomes.</title>
        <authorList>
            <person name="Shaw L.P."/>
        </authorList>
    </citation>
    <scope>NUCLEOTIDE SEQUENCE [LARGE SCALE GENOMIC DNA]</scope>
    <source>
        <strain evidence="2 3">RHBSTW-00604</strain>
    </source>
</reference>
<feature type="chain" id="PRO_5031164128" description="Fimbrial protein" evidence="1">
    <location>
        <begin position="24"/>
        <end position="308"/>
    </location>
</feature>
<gene>
    <name evidence="2" type="ORF">HV245_24165</name>
</gene>
<dbReference type="RefSeq" id="WP_181479333.1">
    <property type="nucleotide sequence ID" value="NZ_CP056698.1"/>
</dbReference>
<evidence type="ECO:0000256" key="1">
    <source>
        <dbReference type="SAM" id="SignalP"/>
    </source>
</evidence>
<name>A0A7W3APR2_9ESCH</name>
<keyword evidence="1" id="KW-0732">Signal</keyword>
<evidence type="ECO:0000313" key="3">
    <source>
        <dbReference type="Proteomes" id="UP000518474"/>
    </source>
</evidence>
<accession>A0A7W3APR2</accession>